<proteinExistence type="predicted"/>
<dbReference type="Proteomes" id="UP001175228">
    <property type="component" value="Unassembled WGS sequence"/>
</dbReference>
<feature type="chain" id="PRO_5041455855" description="HAUS augmin-like complex subunit 6 N-terminal domain-containing protein" evidence="1">
    <location>
        <begin position="27"/>
        <end position="420"/>
    </location>
</feature>
<organism evidence="2 3">
    <name type="scientific">Armillaria luteobubalina</name>
    <dbReference type="NCBI Taxonomy" id="153913"/>
    <lineage>
        <taxon>Eukaryota</taxon>
        <taxon>Fungi</taxon>
        <taxon>Dikarya</taxon>
        <taxon>Basidiomycota</taxon>
        <taxon>Agaricomycotina</taxon>
        <taxon>Agaricomycetes</taxon>
        <taxon>Agaricomycetidae</taxon>
        <taxon>Agaricales</taxon>
        <taxon>Marasmiineae</taxon>
        <taxon>Physalacriaceae</taxon>
        <taxon>Armillaria</taxon>
    </lineage>
</organism>
<protein>
    <recommendedName>
        <fullName evidence="4">HAUS augmin-like complex subunit 6 N-terminal domain-containing protein</fullName>
    </recommendedName>
</protein>
<evidence type="ECO:0000256" key="1">
    <source>
        <dbReference type="SAM" id="SignalP"/>
    </source>
</evidence>
<keyword evidence="3" id="KW-1185">Reference proteome</keyword>
<name>A0AA39Q6S5_9AGAR</name>
<feature type="signal peptide" evidence="1">
    <location>
        <begin position="1"/>
        <end position="26"/>
    </location>
</feature>
<accession>A0AA39Q6S5</accession>
<sequence length="420" mass="47512">MDSSVFPLPLPLLLLIHLHILEYSHVNDPEYDINVFNAGTRGLRDRARSMQDVFYFLVGKIERTKSRVQKILPSYPCLKPADTTTFRNSLAKYLENLRHQIIASCAEAGTPTVNMAWWWRDVVVRKSLLEQCEGEKFMRMVVCLSAHALFVAVSAISATPNNISELSGKYASRLDCMKRTRDGWIRAGFVLLQRSRDLSVLRDDLVKQPIDPSKYGSLSTSRLIALLNSKERDLKHTWTNRALEFLLELSGLKMSPTLSLSSLSTIISTTAALHQRAPTTFPQVLPVVAAHHLSNLRKLKRPVLGSKTPQFDTVVKTASLAPHVSAILTEYYDSEVGMHQNLDSALATINRVHDRYHSLIRKPRDQGAPSLNLRRPPDWRLHVEFEKLPDLSLFSLSTLDDLKSPDKRTNPIRHMLLPAL</sequence>
<keyword evidence="1" id="KW-0732">Signal</keyword>
<reference evidence="2" key="1">
    <citation type="submission" date="2023-06" db="EMBL/GenBank/DDBJ databases">
        <authorList>
            <consortium name="Lawrence Berkeley National Laboratory"/>
            <person name="Ahrendt S."/>
            <person name="Sahu N."/>
            <person name="Indic B."/>
            <person name="Wong-Bajracharya J."/>
            <person name="Merenyi Z."/>
            <person name="Ke H.-M."/>
            <person name="Monk M."/>
            <person name="Kocsube S."/>
            <person name="Drula E."/>
            <person name="Lipzen A."/>
            <person name="Balint B."/>
            <person name="Henrissat B."/>
            <person name="Andreopoulos B."/>
            <person name="Martin F.M."/>
            <person name="Harder C.B."/>
            <person name="Rigling D."/>
            <person name="Ford K.L."/>
            <person name="Foster G.D."/>
            <person name="Pangilinan J."/>
            <person name="Papanicolaou A."/>
            <person name="Barry K."/>
            <person name="LaButti K."/>
            <person name="Viragh M."/>
            <person name="Koriabine M."/>
            <person name="Yan M."/>
            <person name="Riley R."/>
            <person name="Champramary S."/>
            <person name="Plett K.L."/>
            <person name="Tsai I.J."/>
            <person name="Slot J."/>
            <person name="Sipos G."/>
            <person name="Plett J."/>
            <person name="Nagy L.G."/>
            <person name="Grigoriev I.V."/>
        </authorList>
    </citation>
    <scope>NUCLEOTIDE SEQUENCE</scope>
    <source>
        <strain evidence="2">HWK02</strain>
    </source>
</reference>
<dbReference type="AlphaFoldDB" id="A0AA39Q6S5"/>
<evidence type="ECO:0000313" key="2">
    <source>
        <dbReference type="EMBL" id="KAK0497317.1"/>
    </source>
</evidence>
<comment type="caution">
    <text evidence="2">The sequence shown here is derived from an EMBL/GenBank/DDBJ whole genome shotgun (WGS) entry which is preliminary data.</text>
</comment>
<evidence type="ECO:0000313" key="3">
    <source>
        <dbReference type="Proteomes" id="UP001175228"/>
    </source>
</evidence>
<gene>
    <name evidence="2" type="ORF">EDD18DRAFT_1161617</name>
</gene>
<dbReference type="EMBL" id="JAUEPU010000013">
    <property type="protein sequence ID" value="KAK0497317.1"/>
    <property type="molecule type" value="Genomic_DNA"/>
</dbReference>
<evidence type="ECO:0008006" key="4">
    <source>
        <dbReference type="Google" id="ProtNLM"/>
    </source>
</evidence>